<reference evidence="13 14" key="1">
    <citation type="submission" date="2010-10" db="EMBL/GenBank/DDBJ databases">
        <authorList>
            <consortium name="The Broad Institute Genome Sequencing Platform"/>
            <person name="Ward D."/>
            <person name="Earl A."/>
            <person name="Feldgarden M."/>
            <person name="Young S.K."/>
            <person name="Gargeya S."/>
            <person name="Zeng Q."/>
            <person name="Alvarado L."/>
            <person name="Berlin A."/>
            <person name="Bochicchio J."/>
            <person name="Chapman S.B."/>
            <person name="Chen Z."/>
            <person name="Freedman E."/>
            <person name="Gellesch M."/>
            <person name="Goldberg J."/>
            <person name="Griggs A."/>
            <person name="Gujja S."/>
            <person name="Heilman E."/>
            <person name="Heiman D."/>
            <person name="Howarth C."/>
            <person name="Mehta T."/>
            <person name="Neiman D."/>
            <person name="Pearson M."/>
            <person name="Roberts A."/>
            <person name="Saif S."/>
            <person name="Shea T."/>
            <person name="Shenoy N."/>
            <person name="Sisk P."/>
            <person name="Stolte C."/>
            <person name="Sykes S."/>
            <person name="White J."/>
            <person name="Yandava C."/>
            <person name="Allen-Vercoe E."/>
            <person name="Sibley C."/>
            <person name="Ambrose C.E."/>
            <person name="Strauss J."/>
            <person name="Daigneault M."/>
            <person name="Haas B."/>
            <person name="Nusbaum C."/>
            <person name="Birren B."/>
        </authorList>
    </citation>
    <scope>NUCLEOTIDE SEQUENCE [LARGE SCALE GENOMIC DNA]</scope>
    <source>
        <strain evidence="13 14">3_1_6</strain>
    </source>
</reference>
<dbReference type="eggNOG" id="COG1477">
    <property type="taxonomic scope" value="Bacteria"/>
</dbReference>
<dbReference type="AlphaFoldDB" id="E5Y5B7"/>
<sequence length="329" mass="34022">MMTRRVFLGMAGVAGAGLWLGVPGLAQAAVSRETKVMLGTFVDVSVAGVSSMQASDALGLAFAEASRLERVFSRHDGGTPVSELNRAGRLRAAPAELVRVVNRSLFYGALTGGSFDVTVQPVIDLFRAHRNPSGELTLDDSELRAARALVGRRGLQVSGADLSFARSGMGITLDGIAKGYIADRVSAVLTSAGVKNHLVNAGGDIMASGHKSPGVPWRVAVQSPTGPTYAGELSLSGKAIATSGSYEIYYDASRRHHHLINPASGFSPAVGSVSVVAGTAMEADTLATALSILPPTDALKLVQGLPGRECCILSPDGCIYTSPGWASFA</sequence>
<evidence type="ECO:0000256" key="9">
    <source>
        <dbReference type="ARBA" id="ARBA00031306"/>
    </source>
</evidence>
<evidence type="ECO:0000256" key="5">
    <source>
        <dbReference type="ARBA" id="ARBA00022723"/>
    </source>
</evidence>
<accession>E5Y5B7</accession>
<keyword evidence="14" id="KW-1185">Reference proteome</keyword>
<dbReference type="EMBL" id="ADCP02000001">
    <property type="protein sequence ID" value="EFV44884.1"/>
    <property type="molecule type" value="Genomic_DNA"/>
</dbReference>
<comment type="caution">
    <text evidence="13">The sequence shown here is derived from an EMBL/GenBank/DDBJ whole genome shotgun (WGS) entry which is preliminary data.</text>
</comment>
<evidence type="ECO:0000256" key="6">
    <source>
        <dbReference type="ARBA" id="ARBA00022827"/>
    </source>
</evidence>
<evidence type="ECO:0000313" key="14">
    <source>
        <dbReference type="Proteomes" id="UP000006034"/>
    </source>
</evidence>
<dbReference type="RefSeq" id="WP_005026513.1">
    <property type="nucleotide sequence ID" value="NZ_KE150238.1"/>
</dbReference>
<feature type="binding site" evidence="12">
    <location>
        <position position="284"/>
    </location>
    <ligand>
        <name>Mg(2+)</name>
        <dbReference type="ChEBI" id="CHEBI:18420"/>
    </ligand>
</feature>
<keyword evidence="5 11" id="KW-0479">Metal-binding</keyword>
<name>E5Y5B7_BILW3</name>
<comment type="cofactor">
    <cofactor evidence="12">
        <name>Mg(2+)</name>
        <dbReference type="ChEBI" id="CHEBI:18420"/>
    </cofactor>
    <cofactor evidence="12">
        <name>Mn(2+)</name>
        <dbReference type="ChEBI" id="CHEBI:29035"/>
    </cofactor>
    <text evidence="12">Magnesium. Can also use manganese.</text>
</comment>
<keyword evidence="13" id="KW-0449">Lipoprotein</keyword>
<dbReference type="InterPro" id="IPR024932">
    <property type="entry name" value="ApbE"/>
</dbReference>
<dbReference type="PIRSF" id="PIRSF006268">
    <property type="entry name" value="ApbE"/>
    <property type="match status" value="1"/>
</dbReference>
<evidence type="ECO:0000256" key="10">
    <source>
        <dbReference type="ARBA" id="ARBA00048540"/>
    </source>
</evidence>
<evidence type="ECO:0000256" key="11">
    <source>
        <dbReference type="PIRNR" id="PIRNR006268"/>
    </source>
</evidence>
<comment type="catalytic activity">
    <reaction evidence="10 11">
        <text>L-threonyl-[protein] + FAD = FMN-L-threonyl-[protein] + AMP + H(+)</text>
        <dbReference type="Rhea" id="RHEA:36847"/>
        <dbReference type="Rhea" id="RHEA-COMP:11060"/>
        <dbReference type="Rhea" id="RHEA-COMP:11061"/>
        <dbReference type="ChEBI" id="CHEBI:15378"/>
        <dbReference type="ChEBI" id="CHEBI:30013"/>
        <dbReference type="ChEBI" id="CHEBI:57692"/>
        <dbReference type="ChEBI" id="CHEBI:74257"/>
        <dbReference type="ChEBI" id="CHEBI:456215"/>
        <dbReference type="EC" id="2.7.1.180"/>
    </reaction>
</comment>
<dbReference type="SUPFAM" id="SSF143631">
    <property type="entry name" value="ApbE-like"/>
    <property type="match status" value="1"/>
</dbReference>
<dbReference type="InterPro" id="IPR003374">
    <property type="entry name" value="ApbE-like_sf"/>
</dbReference>
<keyword evidence="7 11" id="KW-0460">Magnesium</keyword>
<dbReference type="PROSITE" id="PS51318">
    <property type="entry name" value="TAT"/>
    <property type="match status" value="1"/>
</dbReference>
<dbReference type="GO" id="GO:0046872">
    <property type="term" value="F:metal ion binding"/>
    <property type="evidence" value="ECO:0007669"/>
    <property type="project" value="UniProtKB-UniRule"/>
</dbReference>
<evidence type="ECO:0000256" key="8">
    <source>
        <dbReference type="ARBA" id="ARBA00023014"/>
    </source>
</evidence>
<dbReference type="EC" id="2.7.1.180" evidence="1 11"/>
<evidence type="ECO:0000256" key="7">
    <source>
        <dbReference type="ARBA" id="ARBA00022842"/>
    </source>
</evidence>
<keyword evidence="4 11" id="KW-0808">Transferase</keyword>
<dbReference type="Proteomes" id="UP000006034">
    <property type="component" value="Unassembled WGS sequence"/>
</dbReference>
<organism evidence="13 14">
    <name type="scientific">Bilophila wadsworthia (strain 3_1_6)</name>
    <dbReference type="NCBI Taxonomy" id="563192"/>
    <lineage>
        <taxon>Bacteria</taxon>
        <taxon>Pseudomonadati</taxon>
        <taxon>Thermodesulfobacteriota</taxon>
        <taxon>Desulfovibrionia</taxon>
        <taxon>Desulfovibrionales</taxon>
        <taxon>Desulfovibrionaceae</taxon>
        <taxon>Bilophila</taxon>
    </lineage>
</organism>
<dbReference type="InterPro" id="IPR006311">
    <property type="entry name" value="TAT_signal"/>
</dbReference>
<evidence type="ECO:0000313" key="13">
    <source>
        <dbReference type="EMBL" id="EFV44884.1"/>
    </source>
</evidence>
<dbReference type="Gene3D" id="3.10.520.10">
    <property type="entry name" value="ApbE-like domains"/>
    <property type="match status" value="1"/>
</dbReference>
<evidence type="ECO:0000256" key="3">
    <source>
        <dbReference type="ARBA" id="ARBA00022630"/>
    </source>
</evidence>
<evidence type="ECO:0000256" key="4">
    <source>
        <dbReference type="ARBA" id="ARBA00022679"/>
    </source>
</evidence>
<comment type="similarity">
    <text evidence="11">Belongs to the ApbE family.</text>
</comment>
<evidence type="ECO:0000256" key="1">
    <source>
        <dbReference type="ARBA" id="ARBA00011955"/>
    </source>
</evidence>
<evidence type="ECO:0000256" key="12">
    <source>
        <dbReference type="PIRSR" id="PIRSR006268-2"/>
    </source>
</evidence>
<keyword evidence="3 11" id="KW-0285">Flavoprotein</keyword>
<evidence type="ECO:0000256" key="2">
    <source>
        <dbReference type="ARBA" id="ARBA00016337"/>
    </source>
</evidence>
<gene>
    <name evidence="13" type="ORF">HMPREF0179_01380</name>
</gene>
<proteinExistence type="inferred from homology"/>
<reference evidence="13 14" key="2">
    <citation type="submission" date="2013-04" db="EMBL/GenBank/DDBJ databases">
        <title>The Genome Sequence of Bilophila wadsworthia 3_1_6.</title>
        <authorList>
            <consortium name="The Broad Institute Genomics Platform"/>
            <person name="Earl A."/>
            <person name="Ward D."/>
            <person name="Feldgarden M."/>
            <person name="Gevers D."/>
            <person name="Sibley C."/>
            <person name="Strauss J."/>
            <person name="Allen-Vercoe E."/>
            <person name="Walker B."/>
            <person name="Young S."/>
            <person name="Zeng Q."/>
            <person name="Gargeya S."/>
            <person name="Fitzgerald M."/>
            <person name="Haas B."/>
            <person name="Abouelleil A."/>
            <person name="Allen A.W."/>
            <person name="Alvarado L."/>
            <person name="Arachchi H.M."/>
            <person name="Berlin A.M."/>
            <person name="Chapman S.B."/>
            <person name="Gainer-Dewar J."/>
            <person name="Goldberg J."/>
            <person name="Griggs A."/>
            <person name="Gujja S."/>
            <person name="Hansen M."/>
            <person name="Howarth C."/>
            <person name="Imamovic A."/>
            <person name="Ireland A."/>
            <person name="Larimer J."/>
            <person name="McCowan C."/>
            <person name="Murphy C."/>
            <person name="Pearson M."/>
            <person name="Poon T.W."/>
            <person name="Priest M."/>
            <person name="Roberts A."/>
            <person name="Saif S."/>
            <person name="Shea T."/>
            <person name="Sisk P."/>
            <person name="Sykes S."/>
            <person name="Wortman J."/>
            <person name="Nusbaum C."/>
            <person name="Birren B."/>
        </authorList>
    </citation>
    <scope>NUCLEOTIDE SEQUENCE [LARGE SCALE GENOMIC DNA]</scope>
    <source>
        <strain evidence="13 14">3_1_6</strain>
    </source>
</reference>
<protein>
    <recommendedName>
        <fullName evidence="2 11">FAD:protein FMN transferase</fullName>
        <ecNumber evidence="1 11">2.7.1.180</ecNumber>
    </recommendedName>
    <alternativeName>
        <fullName evidence="9 11">Flavin transferase</fullName>
    </alternativeName>
</protein>
<dbReference type="GO" id="GO:0016740">
    <property type="term" value="F:transferase activity"/>
    <property type="evidence" value="ECO:0007669"/>
    <property type="project" value="UniProtKB-UniRule"/>
</dbReference>
<dbReference type="HOGENOM" id="CLU_044403_2_0_7"/>
<dbReference type="GO" id="GO:0051536">
    <property type="term" value="F:iron-sulfur cluster binding"/>
    <property type="evidence" value="ECO:0007669"/>
    <property type="project" value="UniProtKB-KW"/>
</dbReference>
<dbReference type="OrthoDB" id="9778595at2"/>
<keyword evidence="6 11" id="KW-0274">FAD</keyword>
<dbReference type="GeneID" id="78086504"/>
<dbReference type="STRING" id="563192.HMPREF0179_01380"/>
<dbReference type="PANTHER" id="PTHR30040:SF2">
    <property type="entry name" value="FAD:PROTEIN FMN TRANSFERASE"/>
    <property type="match status" value="1"/>
</dbReference>
<keyword evidence="8" id="KW-0408">Iron</keyword>
<dbReference type="Pfam" id="PF02424">
    <property type="entry name" value="ApbE"/>
    <property type="match status" value="1"/>
</dbReference>
<dbReference type="PANTHER" id="PTHR30040">
    <property type="entry name" value="THIAMINE BIOSYNTHESIS LIPOPROTEIN APBE"/>
    <property type="match status" value="1"/>
</dbReference>
<feature type="binding site" evidence="12">
    <location>
        <position position="288"/>
    </location>
    <ligand>
        <name>Mg(2+)</name>
        <dbReference type="ChEBI" id="CHEBI:18420"/>
    </ligand>
</feature>
<feature type="binding site" evidence="12">
    <location>
        <position position="175"/>
    </location>
    <ligand>
        <name>Mg(2+)</name>
        <dbReference type="ChEBI" id="CHEBI:18420"/>
    </ligand>
</feature>
<keyword evidence="8" id="KW-0411">Iron-sulfur</keyword>